<dbReference type="EMBL" id="JBHTBH010000001">
    <property type="protein sequence ID" value="MFC7326223.1"/>
    <property type="molecule type" value="Genomic_DNA"/>
</dbReference>
<evidence type="ECO:0000259" key="3">
    <source>
        <dbReference type="Pfam" id="PF09922"/>
    </source>
</evidence>
<dbReference type="Pfam" id="PF09922">
    <property type="entry name" value="LiaF-like_C"/>
    <property type="match status" value="1"/>
</dbReference>
<dbReference type="PANTHER" id="PTHR40763">
    <property type="entry name" value="MEMBRANE PROTEIN-RELATED"/>
    <property type="match status" value="1"/>
</dbReference>
<dbReference type="Proteomes" id="UP001596540">
    <property type="component" value="Unassembled WGS sequence"/>
</dbReference>
<evidence type="ECO:0000313" key="4">
    <source>
        <dbReference type="EMBL" id="MFC7326223.1"/>
    </source>
</evidence>
<feature type="region of interest" description="Disordered" evidence="1">
    <location>
        <begin position="1"/>
        <end position="23"/>
    </location>
</feature>
<reference evidence="5" key="1">
    <citation type="journal article" date="2019" name="Int. J. Syst. Evol. Microbiol.">
        <title>The Global Catalogue of Microorganisms (GCM) 10K type strain sequencing project: providing services to taxonomists for standard genome sequencing and annotation.</title>
        <authorList>
            <consortium name="The Broad Institute Genomics Platform"/>
            <consortium name="The Broad Institute Genome Sequencing Center for Infectious Disease"/>
            <person name="Wu L."/>
            <person name="Ma J."/>
        </authorList>
    </citation>
    <scope>NUCLEOTIDE SEQUENCE [LARGE SCALE GENOMIC DNA]</scope>
    <source>
        <strain evidence="5">CGMCC 4.7382</strain>
    </source>
</reference>
<dbReference type="RefSeq" id="WP_379867999.1">
    <property type="nucleotide sequence ID" value="NZ_JBHTBH010000001.1"/>
</dbReference>
<proteinExistence type="predicted"/>
<organism evidence="4 5">
    <name type="scientific">Marinactinospora rubrisoli</name>
    <dbReference type="NCBI Taxonomy" id="2715399"/>
    <lineage>
        <taxon>Bacteria</taxon>
        <taxon>Bacillati</taxon>
        <taxon>Actinomycetota</taxon>
        <taxon>Actinomycetes</taxon>
        <taxon>Streptosporangiales</taxon>
        <taxon>Nocardiopsidaceae</taxon>
        <taxon>Marinactinospora</taxon>
    </lineage>
</organism>
<sequence>MTDDPARTRPPDHVRASDADRDHVAQRLADALTDGRLTHDEHSERLDAVYTAKTLGELEPLTRDLPDPTPAAAETAAEPVSGAPPLAPGKGSANIVAVLGSAERRSRWVVEPRTNVSAALGGVHLDLREAILSQREVVLQCALLFGGLTVVVPPGVRVVNRTSAILGGVNGDAGGFDPPAAPDAPTVVLTGLCFLSGIEVRTRAVGSAEQ</sequence>
<accession>A0ABW2K8D3</accession>
<protein>
    <submittedName>
        <fullName evidence="4">DUF1707 domain-containing protein</fullName>
    </submittedName>
</protein>
<name>A0ABW2K8D3_9ACTN</name>
<evidence type="ECO:0000256" key="1">
    <source>
        <dbReference type="SAM" id="MobiDB-lite"/>
    </source>
</evidence>
<feature type="domain" description="Cell wall-active antibiotics response LiaF-like C-terminal" evidence="3">
    <location>
        <begin position="105"/>
        <end position="170"/>
    </location>
</feature>
<keyword evidence="5" id="KW-1185">Reference proteome</keyword>
<comment type="caution">
    <text evidence="4">The sequence shown here is derived from an EMBL/GenBank/DDBJ whole genome shotgun (WGS) entry which is preliminary data.</text>
</comment>
<dbReference type="InterPro" id="IPR012551">
    <property type="entry name" value="DUF1707_SHOCT-like"/>
</dbReference>
<dbReference type="PANTHER" id="PTHR40763:SF4">
    <property type="entry name" value="DUF1707 DOMAIN-CONTAINING PROTEIN"/>
    <property type="match status" value="1"/>
</dbReference>
<feature type="compositionally biased region" description="Low complexity" evidence="1">
    <location>
        <begin position="70"/>
        <end position="79"/>
    </location>
</feature>
<evidence type="ECO:0000313" key="5">
    <source>
        <dbReference type="Proteomes" id="UP001596540"/>
    </source>
</evidence>
<dbReference type="InterPro" id="IPR024425">
    <property type="entry name" value="LiaF-like_C"/>
</dbReference>
<feature type="domain" description="DUF1707" evidence="2">
    <location>
        <begin position="14"/>
        <end position="66"/>
    </location>
</feature>
<dbReference type="Pfam" id="PF08044">
    <property type="entry name" value="DUF1707"/>
    <property type="match status" value="1"/>
</dbReference>
<feature type="region of interest" description="Disordered" evidence="1">
    <location>
        <begin position="58"/>
        <end position="89"/>
    </location>
</feature>
<evidence type="ECO:0000259" key="2">
    <source>
        <dbReference type="Pfam" id="PF08044"/>
    </source>
</evidence>
<gene>
    <name evidence="4" type="ORF">ACFQRF_00600</name>
</gene>